<dbReference type="Proteomes" id="UP000015530">
    <property type="component" value="Unassembled WGS sequence"/>
</dbReference>
<gene>
    <name evidence="1" type="ORF">CGLO_04761</name>
</gene>
<name>T0KT88_COLGC</name>
<reference evidence="2" key="1">
    <citation type="journal article" date="2013" name="Mol. Plant Microbe Interact.">
        <title>Global aspects of pacC regulation of pathogenicity genes in Colletotrichum gloeosporioides as revealed by transcriptome analysis.</title>
        <authorList>
            <person name="Alkan N."/>
            <person name="Meng X."/>
            <person name="Friedlander G."/>
            <person name="Reuveni E."/>
            <person name="Sukno S."/>
            <person name="Sherman A."/>
            <person name="Thon M."/>
            <person name="Fluhr R."/>
            <person name="Prusky D."/>
        </authorList>
    </citation>
    <scope>NUCLEOTIDE SEQUENCE [LARGE SCALE GENOMIC DNA]</scope>
    <source>
        <strain evidence="2">Cg-14</strain>
    </source>
</reference>
<dbReference type="EMBL" id="AMYD01000959">
    <property type="protein sequence ID" value="EQB55329.1"/>
    <property type="molecule type" value="Genomic_DNA"/>
</dbReference>
<dbReference type="HOGENOM" id="CLU_3413082_0_0_1"/>
<dbReference type="AlphaFoldDB" id="T0KT88"/>
<proteinExistence type="predicted"/>
<accession>T0KT88</accession>
<organism evidence="1 2">
    <name type="scientific">Colletotrichum gloeosporioides (strain Cg-14)</name>
    <name type="common">Anthracnose fungus</name>
    <name type="synonym">Glomerella cingulata</name>
    <dbReference type="NCBI Taxonomy" id="1237896"/>
    <lineage>
        <taxon>Eukaryota</taxon>
        <taxon>Fungi</taxon>
        <taxon>Dikarya</taxon>
        <taxon>Ascomycota</taxon>
        <taxon>Pezizomycotina</taxon>
        <taxon>Sordariomycetes</taxon>
        <taxon>Hypocreomycetidae</taxon>
        <taxon>Glomerellales</taxon>
        <taxon>Glomerellaceae</taxon>
        <taxon>Colletotrichum</taxon>
        <taxon>Colletotrichum gloeosporioides species complex</taxon>
    </lineage>
</organism>
<sequence length="28" mass="3115">MEHKAQNHYAMDLGADLVLSDNSRKLSA</sequence>
<evidence type="ECO:0000313" key="1">
    <source>
        <dbReference type="EMBL" id="EQB55329.1"/>
    </source>
</evidence>
<comment type="caution">
    <text evidence="1">The sequence shown here is derived from an EMBL/GenBank/DDBJ whole genome shotgun (WGS) entry which is preliminary data.</text>
</comment>
<protein>
    <submittedName>
        <fullName evidence="1">Uncharacterized protein</fullName>
    </submittedName>
</protein>
<evidence type="ECO:0000313" key="2">
    <source>
        <dbReference type="Proteomes" id="UP000015530"/>
    </source>
</evidence>